<comment type="caution">
    <text evidence="4">The sequence shown here is derived from an EMBL/GenBank/DDBJ whole genome shotgun (WGS) entry which is preliminary data.</text>
</comment>
<evidence type="ECO:0000313" key="5">
    <source>
        <dbReference type="Proteomes" id="UP001138997"/>
    </source>
</evidence>
<gene>
    <name evidence="4" type="ORF">LR394_13295</name>
</gene>
<dbReference type="InterPro" id="IPR000326">
    <property type="entry name" value="PAP2/HPO"/>
</dbReference>
<dbReference type="EMBL" id="JAJOMB010000006">
    <property type="protein sequence ID" value="MCD5311879.1"/>
    <property type="molecule type" value="Genomic_DNA"/>
</dbReference>
<dbReference type="InterPro" id="IPR006311">
    <property type="entry name" value="TAT_signal"/>
</dbReference>
<keyword evidence="5" id="KW-1185">Reference proteome</keyword>
<dbReference type="Gene3D" id="1.20.144.10">
    <property type="entry name" value="Phosphatidic acid phosphatase type 2/haloperoxidase"/>
    <property type="match status" value="1"/>
</dbReference>
<protein>
    <submittedName>
        <fullName evidence="4">Phosphatase PAP2 family protein</fullName>
    </submittedName>
</protein>
<dbReference type="PROSITE" id="PS51318">
    <property type="entry name" value="TAT"/>
    <property type="match status" value="1"/>
</dbReference>
<dbReference type="RefSeq" id="WP_231441530.1">
    <property type="nucleotide sequence ID" value="NZ_JAJOMB010000006.1"/>
</dbReference>
<evidence type="ECO:0000259" key="3">
    <source>
        <dbReference type="SMART" id="SM00014"/>
    </source>
</evidence>
<organism evidence="4 5">
    <name type="scientific">Kineosporia babensis</name>
    <dbReference type="NCBI Taxonomy" id="499548"/>
    <lineage>
        <taxon>Bacteria</taxon>
        <taxon>Bacillati</taxon>
        <taxon>Actinomycetota</taxon>
        <taxon>Actinomycetes</taxon>
        <taxon>Kineosporiales</taxon>
        <taxon>Kineosporiaceae</taxon>
        <taxon>Kineosporia</taxon>
    </lineage>
</organism>
<dbReference type="SUPFAM" id="SSF48317">
    <property type="entry name" value="Acid phosphatase/Vanadium-dependent haloperoxidase"/>
    <property type="match status" value="1"/>
</dbReference>
<feature type="signal peptide" evidence="2">
    <location>
        <begin position="1"/>
        <end position="36"/>
    </location>
</feature>
<dbReference type="Proteomes" id="UP001138997">
    <property type="component" value="Unassembled WGS sequence"/>
</dbReference>
<evidence type="ECO:0000256" key="2">
    <source>
        <dbReference type="SAM" id="SignalP"/>
    </source>
</evidence>
<dbReference type="InterPro" id="IPR036938">
    <property type="entry name" value="PAP2/HPO_sf"/>
</dbReference>
<reference evidence="4" key="1">
    <citation type="submission" date="2021-11" db="EMBL/GenBank/DDBJ databases">
        <title>Streptomyces corallinus and Kineosporia corallina sp. nov., two new coral-derived marine actinobacteria.</title>
        <authorList>
            <person name="Buangrab K."/>
            <person name="Sutthacheep M."/>
            <person name="Yeemin T."/>
            <person name="Harunari E."/>
            <person name="Igarashi Y."/>
            <person name="Sripreechasak P."/>
            <person name="Kanchanasin P."/>
            <person name="Tanasupawat S."/>
            <person name="Phongsopitanun W."/>
        </authorList>
    </citation>
    <scope>NUCLEOTIDE SEQUENCE</scope>
    <source>
        <strain evidence="4">JCM 31032</strain>
    </source>
</reference>
<evidence type="ECO:0000313" key="4">
    <source>
        <dbReference type="EMBL" id="MCD5311879.1"/>
    </source>
</evidence>
<feature type="chain" id="PRO_5040956176" evidence="2">
    <location>
        <begin position="37"/>
        <end position="631"/>
    </location>
</feature>
<keyword evidence="1 2" id="KW-0732">Signal</keyword>
<sequence>MPASPTLNRRALLRAALATSAGIAAGPALLSRPASAAPLTAPTVTAPIVSAANRAVAQAFVDSYKTNTTANLTAETNAAVRILAGMEQLWRTGDAWNTGTVRSSSVLRANMRHMVQITRTRTKADAARAFVADRQHQSYATIVGLGPLAAHYRAGALAVTGITEAPTGTPATKIEDAIPAGAAPGSALGAGSADSELGQVVNLVGRLRGNFSSGNPGKFAYLYPRPWRMTLDNKVVDTGKTDELGYPVYKSDVKVIAQLLRQRSTTPAEDGGYPSGHTNAFYLSALAYAYAVPERFQELFTAAVDLADTRVVSGMHSPLDVIGGRILATALAAAILNDPDNAELKTAARQQAHDFFTARVGDDLAQFAHSGNRKNDDYADYTANRRLVEEKLTYDLPAKRSSASMVVPKGAEVLLETRLPYLSADQRREVLRTTALEAGHPLLDGPENWGRLNLFAAADGYGSFDRDVKVSMDASIGGFASSDTWRNDIDGRGGLTKSGSGSLTLAGSNTYQGGTTLAAGTLVVAKAKSLGRGDVSVGGGTLQLDSSVRVDGEYRQTAGVLKVDGSTKVAVDDDVVLSGKSELHIGGKAGDIVLISARRVRGTFTTVRVSNGLRADVDYSRTTIKVRLRRR</sequence>
<dbReference type="AlphaFoldDB" id="A0A9X1NDK9"/>
<name>A0A9X1NDK9_9ACTN</name>
<dbReference type="InterPro" id="IPR011050">
    <property type="entry name" value="Pectin_lyase_fold/virulence"/>
</dbReference>
<feature type="domain" description="Phosphatidic acid phosphatase type 2/haloperoxidase" evidence="3">
    <location>
        <begin position="199"/>
        <end position="336"/>
    </location>
</feature>
<accession>A0A9X1NDK9</accession>
<dbReference type="SMART" id="SM00014">
    <property type="entry name" value="acidPPc"/>
    <property type="match status" value="1"/>
</dbReference>
<dbReference type="InterPro" id="IPR013425">
    <property type="entry name" value="Autotrns_rpt"/>
</dbReference>
<dbReference type="SUPFAM" id="SSF51126">
    <property type="entry name" value="Pectin lyase-like"/>
    <property type="match status" value="1"/>
</dbReference>
<dbReference type="Pfam" id="PF01569">
    <property type="entry name" value="PAP2"/>
    <property type="match status" value="1"/>
</dbReference>
<evidence type="ECO:0000256" key="1">
    <source>
        <dbReference type="ARBA" id="ARBA00022729"/>
    </source>
</evidence>
<dbReference type="NCBIfam" id="TIGR02601">
    <property type="entry name" value="autotrns_rpt"/>
    <property type="match status" value="1"/>
</dbReference>
<dbReference type="Pfam" id="PF12951">
    <property type="entry name" value="PATR"/>
    <property type="match status" value="1"/>
</dbReference>
<proteinExistence type="predicted"/>